<reference evidence="2" key="2">
    <citation type="submission" date="2021-03" db="UniProtKB">
        <authorList>
            <consortium name="EnsemblPlants"/>
        </authorList>
    </citation>
    <scope>IDENTIFICATION</scope>
</reference>
<sequence>MEEGTIFITIFSLTMKSSIAIMILLLPLSSSIEAHIKASVWQSDPTPQLFLDEYMGKVEAHVSEAINSATQELAGKAKGSNTPITLHSCREKESLRKILIRGEYNEYPDDMNMHCKARLAEMLRGFSELMHSKKKDETTLGIFLTVEIQVLEEAKGIGLPNFLPHLAFITLFIAEGSEGNITKFMTKFWGYVEGAVLSIIMCSILTITHIFRAPAEELQLI</sequence>
<keyword evidence="3" id="KW-1185">Reference proteome</keyword>
<name>A0A803L9B7_CHEQI</name>
<dbReference type="Proteomes" id="UP000596660">
    <property type="component" value="Unplaced"/>
</dbReference>
<keyword evidence="1" id="KW-1133">Transmembrane helix</keyword>
<dbReference type="AlphaFoldDB" id="A0A803L9B7"/>
<feature type="transmembrane region" description="Helical" evidence="1">
    <location>
        <begin position="6"/>
        <end position="28"/>
    </location>
</feature>
<accession>A0A803L9B7</accession>
<evidence type="ECO:0000313" key="3">
    <source>
        <dbReference type="Proteomes" id="UP000596660"/>
    </source>
</evidence>
<keyword evidence="1" id="KW-0812">Transmembrane</keyword>
<organism evidence="2 3">
    <name type="scientific">Chenopodium quinoa</name>
    <name type="common">Quinoa</name>
    <dbReference type="NCBI Taxonomy" id="63459"/>
    <lineage>
        <taxon>Eukaryota</taxon>
        <taxon>Viridiplantae</taxon>
        <taxon>Streptophyta</taxon>
        <taxon>Embryophyta</taxon>
        <taxon>Tracheophyta</taxon>
        <taxon>Spermatophyta</taxon>
        <taxon>Magnoliopsida</taxon>
        <taxon>eudicotyledons</taxon>
        <taxon>Gunneridae</taxon>
        <taxon>Pentapetalae</taxon>
        <taxon>Caryophyllales</taxon>
        <taxon>Chenopodiaceae</taxon>
        <taxon>Chenopodioideae</taxon>
        <taxon>Atripliceae</taxon>
        <taxon>Chenopodium</taxon>
    </lineage>
</organism>
<keyword evidence="1" id="KW-0472">Membrane</keyword>
<dbReference type="Gramene" id="AUR62008456-RA">
    <property type="protein sequence ID" value="AUR62008456-RA:cds"/>
    <property type="gene ID" value="AUR62008456"/>
</dbReference>
<feature type="transmembrane region" description="Helical" evidence="1">
    <location>
        <begin position="188"/>
        <end position="211"/>
    </location>
</feature>
<dbReference type="EnsemblPlants" id="AUR62008456-RA">
    <property type="protein sequence ID" value="AUR62008456-RA:cds"/>
    <property type="gene ID" value="AUR62008456"/>
</dbReference>
<protein>
    <submittedName>
        <fullName evidence="2">Uncharacterized protein</fullName>
    </submittedName>
</protein>
<evidence type="ECO:0000313" key="2">
    <source>
        <dbReference type="EnsemblPlants" id="AUR62008456-RA:cds"/>
    </source>
</evidence>
<reference evidence="2" key="1">
    <citation type="journal article" date="2017" name="Nature">
        <title>The genome of Chenopodium quinoa.</title>
        <authorList>
            <person name="Jarvis D.E."/>
            <person name="Ho Y.S."/>
            <person name="Lightfoot D.J."/>
            <person name="Schmoeckel S.M."/>
            <person name="Li B."/>
            <person name="Borm T.J.A."/>
            <person name="Ohyanagi H."/>
            <person name="Mineta K."/>
            <person name="Michell C.T."/>
            <person name="Saber N."/>
            <person name="Kharbatia N.M."/>
            <person name="Rupper R.R."/>
            <person name="Sharp A.R."/>
            <person name="Dally N."/>
            <person name="Boughton B.A."/>
            <person name="Woo Y.H."/>
            <person name="Gao G."/>
            <person name="Schijlen E.G.W.M."/>
            <person name="Guo X."/>
            <person name="Momin A.A."/>
            <person name="Negrao S."/>
            <person name="Al-Babili S."/>
            <person name="Gehring C."/>
            <person name="Roessner U."/>
            <person name="Jung C."/>
            <person name="Murphy K."/>
            <person name="Arold S.T."/>
            <person name="Gojobori T."/>
            <person name="van der Linden C.G."/>
            <person name="van Loo E.N."/>
            <person name="Jellen E.N."/>
            <person name="Maughan P.J."/>
            <person name="Tester M."/>
        </authorList>
    </citation>
    <scope>NUCLEOTIDE SEQUENCE [LARGE SCALE GENOMIC DNA]</scope>
    <source>
        <strain evidence="2">cv. PI 614886</strain>
    </source>
</reference>
<proteinExistence type="predicted"/>
<evidence type="ECO:0000256" key="1">
    <source>
        <dbReference type="SAM" id="Phobius"/>
    </source>
</evidence>